<proteinExistence type="predicted"/>
<protein>
    <submittedName>
        <fullName evidence="1">Uncharacterized protein</fullName>
    </submittedName>
</protein>
<dbReference type="OMA" id="ANIRNIH"/>
<dbReference type="Gramene" id="ONIVA01G47730.1">
    <property type="protein sequence ID" value="ONIVA01G47730.1"/>
    <property type="gene ID" value="ONIVA01G47730"/>
</dbReference>
<reference evidence="1" key="1">
    <citation type="submission" date="2015-04" db="UniProtKB">
        <authorList>
            <consortium name="EnsemblPlants"/>
        </authorList>
    </citation>
    <scope>IDENTIFICATION</scope>
    <source>
        <strain evidence="1">SL10</strain>
    </source>
</reference>
<name>A0A0E0FXY0_ORYNI</name>
<organism evidence="1">
    <name type="scientific">Oryza nivara</name>
    <name type="common">Indian wild rice</name>
    <name type="synonym">Oryza sativa f. spontanea</name>
    <dbReference type="NCBI Taxonomy" id="4536"/>
    <lineage>
        <taxon>Eukaryota</taxon>
        <taxon>Viridiplantae</taxon>
        <taxon>Streptophyta</taxon>
        <taxon>Embryophyta</taxon>
        <taxon>Tracheophyta</taxon>
        <taxon>Spermatophyta</taxon>
        <taxon>Magnoliopsida</taxon>
        <taxon>Liliopsida</taxon>
        <taxon>Poales</taxon>
        <taxon>Poaceae</taxon>
        <taxon>BOP clade</taxon>
        <taxon>Oryzoideae</taxon>
        <taxon>Oryzeae</taxon>
        <taxon>Oryzinae</taxon>
        <taxon>Oryza</taxon>
    </lineage>
</organism>
<accession>A0A0E0FXY0</accession>
<dbReference type="HOGENOM" id="CLU_1952399_0_0_1"/>
<evidence type="ECO:0000313" key="2">
    <source>
        <dbReference type="Proteomes" id="UP000006591"/>
    </source>
</evidence>
<dbReference type="Proteomes" id="UP000006591">
    <property type="component" value="Chromosome 1"/>
</dbReference>
<sequence>MAGLVRSIGEKLLRRRSSARRFSLDEAQAALTKLEGPKREEVVRMMRHWEATLDDHILANIRNIHAQAGFFNCVLNRLGVTKGDSRDKWLWRSNLTAMFFTSFVLGYRSTQHIINKHKQIKMHA</sequence>
<dbReference type="EnsemblPlants" id="ONIVA01G47730.1">
    <property type="protein sequence ID" value="ONIVA01G47730.1"/>
    <property type="gene ID" value="ONIVA01G47730"/>
</dbReference>
<dbReference type="AlphaFoldDB" id="A0A0E0FXY0"/>
<evidence type="ECO:0000313" key="1">
    <source>
        <dbReference type="EnsemblPlants" id="ONIVA01G47730.1"/>
    </source>
</evidence>
<keyword evidence="2" id="KW-1185">Reference proteome</keyword>
<reference evidence="1" key="2">
    <citation type="submission" date="2018-04" db="EMBL/GenBank/DDBJ databases">
        <title>OnivRS2 (Oryza nivara Reference Sequence Version 2).</title>
        <authorList>
            <person name="Zhang J."/>
            <person name="Kudrna D."/>
            <person name="Lee S."/>
            <person name="Talag J."/>
            <person name="Rajasekar S."/>
            <person name="Welchert J."/>
            <person name="Hsing Y.-I."/>
            <person name="Wing R.A."/>
        </authorList>
    </citation>
    <scope>NUCLEOTIDE SEQUENCE [LARGE SCALE GENOMIC DNA]</scope>
</reference>